<comment type="subcellular location">
    <subcellularLocation>
        <location evidence="1">Membrane</location>
    </subcellularLocation>
</comment>
<gene>
    <name evidence="12 13 14 15 16" type="primary">LOC106150440</name>
</gene>
<dbReference type="InterPro" id="IPR036257">
    <property type="entry name" value="Cyt_c_oxidase_su2_TM_sf"/>
</dbReference>
<name>A0A1S3GY77_LINAN</name>
<dbReference type="Proteomes" id="UP000085678">
    <property type="component" value="Unplaced"/>
</dbReference>
<evidence type="ECO:0000313" key="13">
    <source>
        <dbReference type="RefSeq" id="XP_013378710.1"/>
    </source>
</evidence>
<evidence type="ECO:0000256" key="5">
    <source>
        <dbReference type="ARBA" id="ARBA00023136"/>
    </source>
</evidence>
<evidence type="ECO:0000313" key="14">
    <source>
        <dbReference type="RefSeq" id="XP_013378711.1"/>
    </source>
</evidence>
<dbReference type="RefSeq" id="XP_023933658.1">
    <property type="nucleotide sequence ID" value="XM_024077890.1"/>
</dbReference>
<keyword evidence="5 8" id="KW-0472">Membrane</keyword>
<evidence type="ECO:0000256" key="1">
    <source>
        <dbReference type="ARBA" id="ARBA00004370"/>
    </source>
</evidence>
<evidence type="ECO:0000256" key="8">
    <source>
        <dbReference type="SAM" id="Phobius"/>
    </source>
</evidence>
<reference evidence="12 13" key="1">
    <citation type="submission" date="2025-04" db="UniProtKB">
        <authorList>
            <consortium name="RefSeq"/>
        </authorList>
    </citation>
    <scope>IDENTIFICATION</scope>
    <source>
        <tissue evidence="12 13">Gonads</tissue>
    </source>
</reference>
<dbReference type="InterPro" id="IPR002018">
    <property type="entry name" value="CarbesteraseB"/>
</dbReference>
<dbReference type="RefSeq" id="XP_013378710.1">
    <property type="nucleotide sequence ID" value="XM_013523256.2"/>
</dbReference>
<evidence type="ECO:0000313" key="11">
    <source>
        <dbReference type="Proteomes" id="UP000085678"/>
    </source>
</evidence>
<dbReference type="RefSeq" id="XP_013378711.1">
    <property type="nucleotide sequence ID" value="XM_013523257.2"/>
</dbReference>
<dbReference type="PROSITE" id="PS00941">
    <property type="entry name" value="CARBOXYLESTERASE_B_2"/>
    <property type="match status" value="1"/>
</dbReference>
<keyword evidence="11" id="KW-1185">Reference proteome</keyword>
<dbReference type="Gene3D" id="1.10.287.90">
    <property type="match status" value="1"/>
</dbReference>
<evidence type="ECO:0000256" key="3">
    <source>
        <dbReference type="ARBA" id="ARBA00022692"/>
    </source>
</evidence>
<keyword evidence="4 9" id="KW-0732">Signal</keyword>
<feature type="region of interest" description="Disordered" evidence="7">
    <location>
        <begin position="668"/>
        <end position="715"/>
    </location>
</feature>
<evidence type="ECO:0000313" key="16">
    <source>
        <dbReference type="RefSeq" id="XP_023933658.1"/>
    </source>
</evidence>
<feature type="transmembrane region" description="Helical" evidence="8">
    <location>
        <begin position="635"/>
        <end position="657"/>
    </location>
</feature>
<evidence type="ECO:0000256" key="4">
    <source>
        <dbReference type="ARBA" id="ARBA00022729"/>
    </source>
</evidence>
<dbReference type="GeneID" id="106150440"/>
<dbReference type="Gene3D" id="3.40.50.1820">
    <property type="entry name" value="alpha/beta hydrolase"/>
    <property type="match status" value="1"/>
</dbReference>
<feature type="domain" description="Carboxylesterase type B" evidence="10">
    <location>
        <begin position="30"/>
        <end position="585"/>
    </location>
</feature>
<accession>A0A1S3GY77</accession>
<evidence type="ECO:0000256" key="2">
    <source>
        <dbReference type="ARBA" id="ARBA00005964"/>
    </source>
</evidence>
<dbReference type="PANTHER" id="PTHR43903">
    <property type="entry name" value="NEUROLIGIN"/>
    <property type="match status" value="1"/>
</dbReference>
<dbReference type="GO" id="GO:0016020">
    <property type="term" value="C:membrane"/>
    <property type="evidence" value="ECO:0007669"/>
    <property type="project" value="UniProtKB-SubCell"/>
</dbReference>
<dbReference type="ESTHER" id="linun-a0a1s3gy77">
    <property type="family name" value="Carb_B_Brachiopoda"/>
</dbReference>
<dbReference type="OrthoDB" id="3200163at2759"/>
<evidence type="ECO:0000259" key="10">
    <source>
        <dbReference type="Pfam" id="PF00135"/>
    </source>
</evidence>
<feature type="signal peptide" evidence="9">
    <location>
        <begin position="1"/>
        <end position="24"/>
    </location>
</feature>
<keyword evidence="3 8" id="KW-0812">Transmembrane</keyword>
<feature type="region of interest" description="Disordered" evidence="7">
    <location>
        <begin position="738"/>
        <end position="782"/>
    </location>
</feature>
<evidence type="ECO:0000313" key="12">
    <source>
        <dbReference type="RefSeq" id="XP_013378709.1"/>
    </source>
</evidence>
<protein>
    <recommendedName>
        <fullName evidence="6">Cytochrome c oxidase polypeptide II</fullName>
    </recommendedName>
</protein>
<proteinExistence type="inferred from homology"/>
<feature type="chain" id="PRO_5014545682" description="Cytochrome c oxidase polypeptide II" evidence="9">
    <location>
        <begin position="25"/>
        <end position="782"/>
    </location>
</feature>
<dbReference type="KEGG" id="lak:106150440"/>
<keyword evidence="8" id="KW-1133">Transmembrane helix</keyword>
<sequence length="782" mass="88185">MYNVASTVLYLLVFLTTAVSVTWALKDYVIIATNSGQVRGEVVEKGVGQPKAYISQFLGLPYAAPPIGHLRFRPPVPHLGWNRIMDVVEHGNICPQNTTLWKQRMNPEVFKARIQHNFTSEDCLFLDIYVPRNLKKWVNPAELKLPVMVYFHGGGFQQGSSMMYGGHWLAMEGDVIIVVVNYRLGVLGFLSSEYANMGGNFGLLDQLRSLEWLKDNIGHFGGDSNQVTIFGQGAGGASVSFHVLSPRSKTLFHRSISQSGVALMPNITQYNSTLMARTLTERLNCTRNTSIEEADCLRLEVDVKVLLNISRQVAEELNDQWLPVIDGDFIIGDPLSTFHTLSYNLVPYVIGVNSHDGFPVYENKLNLKPEEEVTQKILADTIRDTVKRDYEEVVDKVSKVTEMEYSTCVQNDTQRKAALVDFLTDYTIGAPSYLAATLHRVTGAVTYFYEFSQRPSYKLTNESIPSFVQASHADENDYVFGYMKYVIQNTTAEDHELSVAMMRAWTRFAKTKSMDGWEESLLAVEPGKDPLVKSNDLDKTSPGNLQNRAKWEKLTAKNENYFVFTTDLNEHSSHKKYRHVQMAFWNNYILSMRDGVCRAPPPVIVRLHESSTHGRKLTPNPLAAELAAANTSRTVLIVFLILFIILLVVIILVLCWIRYKKKNKKDEDPKREFSKAFEPPESSDPNHRGNHVDSSPRGSDRADDSDSDDPEEGKGGKARLLAFRDCVRQKTSACFTCSNEEESDGIHSKADDEPTENHRLRSPIEVETDEETKPMTNHATDV</sequence>
<dbReference type="SUPFAM" id="SSF53474">
    <property type="entry name" value="alpha/beta-Hydrolases"/>
    <property type="match status" value="1"/>
</dbReference>
<dbReference type="InterPro" id="IPR051093">
    <property type="entry name" value="Neuroligin/BSAL"/>
</dbReference>
<dbReference type="RefSeq" id="XP_013378712.1">
    <property type="nucleotide sequence ID" value="XM_013523258.2"/>
</dbReference>
<feature type="compositionally biased region" description="Basic and acidic residues" evidence="7">
    <location>
        <begin position="744"/>
        <end position="764"/>
    </location>
</feature>
<dbReference type="InterPro" id="IPR029058">
    <property type="entry name" value="AB_hydrolase_fold"/>
</dbReference>
<comment type="similarity">
    <text evidence="2">Belongs to the type-B carboxylesterase/lipase family.</text>
</comment>
<organism evidence="11 13">
    <name type="scientific">Lingula anatina</name>
    <name type="common">Brachiopod</name>
    <name type="synonym">Lingula unguis</name>
    <dbReference type="NCBI Taxonomy" id="7574"/>
    <lineage>
        <taxon>Eukaryota</taxon>
        <taxon>Metazoa</taxon>
        <taxon>Spiralia</taxon>
        <taxon>Lophotrochozoa</taxon>
        <taxon>Brachiopoda</taxon>
        <taxon>Linguliformea</taxon>
        <taxon>Lingulata</taxon>
        <taxon>Lingulida</taxon>
        <taxon>Linguloidea</taxon>
        <taxon>Lingulidae</taxon>
        <taxon>Lingula</taxon>
    </lineage>
</organism>
<dbReference type="Pfam" id="PF00135">
    <property type="entry name" value="COesterase"/>
    <property type="match status" value="1"/>
</dbReference>
<evidence type="ECO:0000256" key="9">
    <source>
        <dbReference type="SAM" id="SignalP"/>
    </source>
</evidence>
<dbReference type="RefSeq" id="XP_013378709.1">
    <property type="nucleotide sequence ID" value="XM_013523255.2"/>
</dbReference>
<evidence type="ECO:0000256" key="6">
    <source>
        <dbReference type="ARBA" id="ARBA00031389"/>
    </source>
</evidence>
<dbReference type="InterPro" id="IPR019819">
    <property type="entry name" value="Carboxylesterase_B_CS"/>
</dbReference>
<evidence type="ECO:0000313" key="15">
    <source>
        <dbReference type="RefSeq" id="XP_013378712.1"/>
    </source>
</evidence>
<evidence type="ECO:0000256" key="7">
    <source>
        <dbReference type="SAM" id="MobiDB-lite"/>
    </source>
</evidence>
<dbReference type="AlphaFoldDB" id="A0A1S3GY77"/>